<dbReference type="SUPFAM" id="SSF56112">
    <property type="entry name" value="Protein kinase-like (PK-like)"/>
    <property type="match status" value="1"/>
</dbReference>
<dbReference type="Gramene" id="Pp3c19_9410V3.5">
    <property type="protein sequence ID" value="Pp3c19_9410V3.5"/>
    <property type="gene ID" value="Pp3c19_9410"/>
</dbReference>
<dbReference type="FunFam" id="3.80.10.10:FF:002703">
    <property type="entry name" value="Predicted protein"/>
    <property type="match status" value="1"/>
</dbReference>
<feature type="chain" id="PRO_5029590900" description="non-specific serine/threonine protein kinase" evidence="20">
    <location>
        <begin position="26"/>
        <end position="1025"/>
    </location>
</feature>
<accession>A0A7I4FAN5</accession>
<evidence type="ECO:0000256" key="14">
    <source>
        <dbReference type="ARBA" id="ARBA00023136"/>
    </source>
</evidence>
<evidence type="ECO:0000256" key="5">
    <source>
        <dbReference type="ARBA" id="ARBA00022614"/>
    </source>
</evidence>
<dbReference type="PANTHER" id="PTHR45974">
    <property type="entry name" value="RECEPTOR-LIKE PROTEIN 55"/>
    <property type="match status" value="1"/>
</dbReference>
<dbReference type="SMART" id="SM00220">
    <property type="entry name" value="S_TKc"/>
    <property type="match status" value="1"/>
</dbReference>
<dbReference type="Pfam" id="PF00560">
    <property type="entry name" value="LRR_1"/>
    <property type="match status" value="3"/>
</dbReference>
<keyword evidence="10 18" id="KW-0547">Nucleotide-binding</keyword>
<dbReference type="InterPro" id="IPR001611">
    <property type="entry name" value="Leu-rich_rpt"/>
</dbReference>
<dbReference type="InterPro" id="IPR001245">
    <property type="entry name" value="Ser-Thr/Tyr_kinase_cat_dom"/>
</dbReference>
<dbReference type="InterPro" id="IPR008271">
    <property type="entry name" value="Ser/Thr_kinase_AS"/>
</dbReference>
<evidence type="ECO:0000256" key="11">
    <source>
        <dbReference type="ARBA" id="ARBA00022777"/>
    </source>
</evidence>
<dbReference type="Gene3D" id="1.10.510.10">
    <property type="entry name" value="Transferase(Phosphotransferase) domain 1"/>
    <property type="match status" value="1"/>
</dbReference>
<dbReference type="InterPro" id="IPR000719">
    <property type="entry name" value="Prot_kinase_dom"/>
</dbReference>
<keyword evidence="8 20" id="KW-0732">Signal</keyword>
<comment type="catalytic activity">
    <reaction evidence="17">
        <text>L-seryl-[protein] + ATP = O-phospho-L-seryl-[protein] + ADP + H(+)</text>
        <dbReference type="Rhea" id="RHEA:17989"/>
        <dbReference type="Rhea" id="RHEA-COMP:9863"/>
        <dbReference type="Rhea" id="RHEA-COMP:11604"/>
        <dbReference type="ChEBI" id="CHEBI:15378"/>
        <dbReference type="ChEBI" id="CHEBI:29999"/>
        <dbReference type="ChEBI" id="CHEBI:30616"/>
        <dbReference type="ChEBI" id="CHEBI:83421"/>
        <dbReference type="ChEBI" id="CHEBI:456216"/>
        <dbReference type="EC" id="2.7.11.1"/>
    </reaction>
</comment>
<dbReference type="AlphaFoldDB" id="A0A7I4FAN5"/>
<dbReference type="KEGG" id="ppp:112272650"/>
<evidence type="ECO:0000256" key="18">
    <source>
        <dbReference type="PROSITE-ProRule" id="PRU10141"/>
    </source>
</evidence>
<evidence type="ECO:0000256" key="12">
    <source>
        <dbReference type="ARBA" id="ARBA00022840"/>
    </source>
</evidence>
<feature type="domain" description="Protein kinase" evidence="21">
    <location>
        <begin position="665"/>
        <end position="938"/>
    </location>
</feature>
<reference evidence="22" key="3">
    <citation type="submission" date="2020-12" db="UniProtKB">
        <authorList>
            <consortium name="EnsemblPlants"/>
        </authorList>
    </citation>
    <scope>IDENTIFICATION</scope>
</reference>
<dbReference type="InterPro" id="IPR032675">
    <property type="entry name" value="LRR_dom_sf"/>
</dbReference>
<evidence type="ECO:0000256" key="3">
    <source>
        <dbReference type="ARBA" id="ARBA00012513"/>
    </source>
</evidence>
<dbReference type="InterPro" id="IPR011009">
    <property type="entry name" value="Kinase-like_dom_sf"/>
</dbReference>
<proteinExistence type="inferred from homology"/>
<dbReference type="CDD" id="cd14066">
    <property type="entry name" value="STKc_IRAK"/>
    <property type="match status" value="1"/>
</dbReference>
<dbReference type="FunFam" id="3.30.200.20:FF:000039">
    <property type="entry name" value="receptor-like protein kinase FERONIA"/>
    <property type="match status" value="1"/>
</dbReference>
<keyword evidence="11" id="KW-0418">Kinase</keyword>
<dbReference type="GO" id="GO:0016020">
    <property type="term" value="C:membrane"/>
    <property type="evidence" value="ECO:0007669"/>
    <property type="project" value="UniProtKB-SubCell"/>
</dbReference>
<dbReference type="OrthoDB" id="2015206at2759"/>
<dbReference type="Gene3D" id="3.80.10.10">
    <property type="entry name" value="Ribonuclease Inhibitor"/>
    <property type="match status" value="3"/>
</dbReference>
<dbReference type="SUPFAM" id="SSF52058">
    <property type="entry name" value="L domain-like"/>
    <property type="match status" value="1"/>
</dbReference>
<feature type="signal peptide" evidence="20">
    <location>
        <begin position="1"/>
        <end position="25"/>
    </location>
</feature>
<reference evidence="22 23" key="1">
    <citation type="journal article" date="2008" name="Science">
        <title>The Physcomitrella genome reveals evolutionary insights into the conquest of land by plants.</title>
        <authorList>
            <person name="Rensing S."/>
            <person name="Lang D."/>
            <person name="Zimmer A."/>
            <person name="Terry A."/>
            <person name="Salamov A."/>
            <person name="Shapiro H."/>
            <person name="Nishiyama T."/>
            <person name="Perroud P.-F."/>
            <person name="Lindquist E."/>
            <person name="Kamisugi Y."/>
            <person name="Tanahashi T."/>
            <person name="Sakakibara K."/>
            <person name="Fujita T."/>
            <person name="Oishi K."/>
            <person name="Shin-I T."/>
            <person name="Kuroki Y."/>
            <person name="Toyoda A."/>
            <person name="Suzuki Y."/>
            <person name="Hashimoto A."/>
            <person name="Yamaguchi K."/>
            <person name="Sugano A."/>
            <person name="Kohara Y."/>
            <person name="Fujiyama A."/>
            <person name="Anterola A."/>
            <person name="Aoki S."/>
            <person name="Ashton N."/>
            <person name="Barbazuk W.B."/>
            <person name="Barker E."/>
            <person name="Bennetzen J."/>
            <person name="Bezanilla M."/>
            <person name="Blankenship R."/>
            <person name="Cho S.H."/>
            <person name="Dutcher S."/>
            <person name="Estelle M."/>
            <person name="Fawcett J.A."/>
            <person name="Gundlach H."/>
            <person name="Hanada K."/>
            <person name="Heyl A."/>
            <person name="Hicks K.A."/>
            <person name="Hugh J."/>
            <person name="Lohr M."/>
            <person name="Mayer K."/>
            <person name="Melkozernov A."/>
            <person name="Murata T."/>
            <person name="Nelson D."/>
            <person name="Pils B."/>
            <person name="Prigge M."/>
            <person name="Reiss B."/>
            <person name="Renner T."/>
            <person name="Rombauts S."/>
            <person name="Rushton P."/>
            <person name="Sanderfoot A."/>
            <person name="Schween G."/>
            <person name="Shiu S.-H."/>
            <person name="Stueber K."/>
            <person name="Theodoulou F.L."/>
            <person name="Tu H."/>
            <person name="Van de Peer Y."/>
            <person name="Verrier P.J."/>
            <person name="Waters E."/>
            <person name="Wood A."/>
            <person name="Yang L."/>
            <person name="Cove D."/>
            <person name="Cuming A."/>
            <person name="Hasebe M."/>
            <person name="Lucas S."/>
            <person name="Mishler D.B."/>
            <person name="Reski R."/>
            <person name="Grigoriev I."/>
            <person name="Quatrano R.S."/>
            <person name="Boore J.L."/>
        </authorList>
    </citation>
    <scope>NUCLEOTIDE SEQUENCE [LARGE SCALE GENOMIC DNA]</scope>
    <source>
        <strain evidence="22 23">cv. Gransden 2004</strain>
    </source>
</reference>
<dbReference type="PROSITE" id="PS00108">
    <property type="entry name" value="PROTEIN_KINASE_ST"/>
    <property type="match status" value="1"/>
</dbReference>
<dbReference type="PANTHER" id="PTHR45974:SF266">
    <property type="entry name" value="LEUCINE-RICH REPEAT RECEPTOR PROTEIN KINASE HPCA1"/>
    <property type="match status" value="1"/>
</dbReference>
<keyword evidence="4" id="KW-0723">Serine/threonine-protein kinase</keyword>
<reference evidence="22 23" key="2">
    <citation type="journal article" date="2018" name="Plant J.">
        <title>The Physcomitrella patens chromosome-scale assembly reveals moss genome structure and evolution.</title>
        <authorList>
            <person name="Lang D."/>
            <person name="Ullrich K.K."/>
            <person name="Murat F."/>
            <person name="Fuchs J."/>
            <person name="Jenkins J."/>
            <person name="Haas F.B."/>
            <person name="Piednoel M."/>
            <person name="Gundlach H."/>
            <person name="Van Bel M."/>
            <person name="Meyberg R."/>
            <person name="Vives C."/>
            <person name="Morata J."/>
            <person name="Symeonidi A."/>
            <person name="Hiss M."/>
            <person name="Muchero W."/>
            <person name="Kamisugi Y."/>
            <person name="Saleh O."/>
            <person name="Blanc G."/>
            <person name="Decker E.L."/>
            <person name="van Gessel N."/>
            <person name="Grimwood J."/>
            <person name="Hayes R.D."/>
            <person name="Graham S.W."/>
            <person name="Gunter L.E."/>
            <person name="McDaniel S.F."/>
            <person name="Hoernstein S.N.W."/>
            <person name="Larsson A."/>
            <person name="Li F.W."/>
            <person name="Perroud P.F."/>
            <person name="Phillips J."/>
            <person name="Ranjan P."/>
            <person name="Rokshar D.S."/>
            <person name="Rothfels C.J."/>
            <person name="Schneider L."/>
            <person name="Shu S."/>
            <person name="Stevenson D.W."/>
            <person name="Thummler F."/>
            <person name="Tillich M."/>
            <person name="Villarreal Aguilar J.C."/>
            <person name="Widiez T."/>
            <person name="Wong G.K."/>
            <person name="Wymore A."/>
            <person name="Zhang Y."/>
            <person name="Zimmer A.D."/>
            <person name="Quatrano R.S."/>
            <person name="Mayer K.F.X."/>
            <person name="Goodstein D."/>
            <person name="Casacuberta J.M."/>
            <person name="Vandepoele K."/>
            <person name="Reski R."/>
            <person name="Cuming A.C."/>
            <person name="Tuskan G.A."/>
            <person name="Maumus F."/>
            <person name="Salse J."/>
            <person name="Schmutz J."/>
            <person name="Rensing S.A."/>
        </authorList>
    </citation>
    <scope>NUCLEOTIDE SEQUENCE [LARGE SCALE GENOMIC DNA]</scope>
    <source>
        <strain evidence="22 23">cv. Gransden 2004</strain>
    </source>
</reference>
<evidence type="ECO:0000313" key="22">
    <source>
        <dbReference type="EnsemblPlants" id="Pp3c19_9410V3.5"/>
    </source>
</evidence>
<name>A0A7I4FAN5_PHYPA</name>
<keyword evidence="12 18" id="KW-0067">ATP-binding</keyword>
<comment type="subcellular location">
    <subcellularLocation>
        <location evidence="1">Membrane</location>
        <topology evidence="1">Single-pass membrane protein</topology>
    </subcellularLocation>
</comment>
<evidence type="ECO:0000256" key="13">
    <source>
        <dbReference type="ARBA" id="ARBA00022989"/>
    </source>
</evidence>
<dbReference type="PROSITE" id="PS50011">
    <property type="entry name" value="PROTEIN_KINASE_DOM"/>
    <property type="match status" value="1"/>
</dbReference>
<organism evidence="22 23">
    <name type="scientific">Physcomitrium patens</name>
    <name type="common">Spreading-leaved earth moss</name>
    <name type="synonym">Physcomitrella patens</name>
    <dbReference type="NCBI Taxonomy" id="3218"/>
    <lineage>
        <taxon>Eukaryota</taxon>
        <taxon>Viridiplantae</taxon>
        <taxon>Streptophyta</taxon>
        <taxon>Embryophyta</taxon>
        <taxon>Bryophyta</taxon>
        <taxon>Bryophytina</taxon>
        <taxon>Bryopsida</taxon>
        <taxon>Funariidae</taxon>
        <taxon>Funariales</taxon>
        <taxon>Funariaceae</taxon>
        <taxon>Physcomitrium</taxon>
    </lineage>
</organism>
<dbReference type="FunFam" id="3.80.10.10:FF:000041">
    <property type="entry name" value="LRR receptor-like serine/threonine-protein kinase ERECTA"/>
    <property type="match status" value="1"/>
</dbReference>
<dbReference type="EMBL" id="ABEU02000019">
    <property type="status" value="NOT_ANNOTATED_CDS"/>
    <property type="molecule type" value="Genomic_DNA"/>
</dbReference>
<gene>
    <name evidence="22" type="primary">LOC112272650</name>
</gene>
<evidence type="ECO:0000313" key="23">
    <source>
        <dbReference type="Proteomes" id="UP000006727"/>
    </source>
</evidence>
<dbReference type="InterPro" id="IPR017441">
    <property type="entry name" value="Protein_kinase_ATP_BS"/>
</dbReference>
<evidence type="ECO:0000256" key="4">
    <source>
        <dbReference type="ARBA" id="ARBA00022527"/>
    </source>
</evidence>
<evidence type="ECO:0000256" key="1">
    <source>
        <dbReference type="ARBA" id="ARBA00004167"/>
    </source>
</evidence>
<dbReference type="Pfam" id="PF07714">
    <property type="entry name" value="PK_Tyr_Ser-Thr"/>
    <property type="match status" value="1"/>
</dbReference>
<dbReference type="EnsemblPlants" id="Pp3c19_9410V3.5">
    <property type="protein sequence ID" value="Pp3c19_9410V3.5"/>
    <property type="gene ID" value="Pp3c19_9410"/>
</dbReference>
<comment type="similarity">
    <text evidence="2">Belongs to the protein kinase superfamily. Ser/Thr protein kinase family.</text>
</comment>
<keyword evidence="7 19" id="KW-0812">Transmembrane</keyword>
<keyword evidence="15" id="KW-0325">Glycoprotein</keyword>
<keyword evidence="9" id="KW-0677">Repeat</keyword>
<dbReference type="FunFam" id="1.10.510.10:FF:000453">
    <property type="entry name" value="LRR receptor-like serine/threonine-protein kinase HSL2"/>
    <property type="match status" value="1"/>
</dbReference>
<dbReference type="GeneID" id="112272650"/>
<dbReference type="EC" id="2.7.11.1" evidence="3"/>
<dbReference type="InParanoid" id="A0A7I4FAN5"/>
<evidence type="ECO:0000256" key="10">
    <source>
        <dbReference type="ARBA" id="ARBA00022741"/>
    </source>
</evidence>
<keyword evidence="23" id="KW-1185">Reference proteome</keyword>
<dbReference type="FunFam" id="3.80.10.10:FF:000363">
    <property type="entry name" value="Leucine-rich repeat family protein"/>
    <property type="match status" value="1"/>
</dbReference>
<dbReference type="Gene3D" id="3.30.200.20">
    <property type="entry name" value="Phosphorylase Kinase, domain 1"/>
    <property type="match status" value="1"/>
</dbReference>
<dbReference type="PROSITE" id="PS00107">
    <property type="entry name" value="PROTEIN_KINASE_ATP"/>
    <property type="match status" value="1"/>
</dbReference>
<evidence type="ECO:0000256" key="9">
    <source>
        <dbReference type="ARBA" id="ARBA00022737"/>
    </source>
</evidence>
<feature type="binding site" evidence="18">
    <location>
        <position position="694"/>
    </location>
    <ligand>
        <name>ATP</name>
        <dbReference type="ChEBI" id="CHEBI:30616"/>
    </ligand>
</feature>
<keyword evidence="5" id="KW-0433">Leucine-rich repeat</keyword>
<sequence length="1025" mass="112678">MYGGGSMRAWLSVALVVACLGWTLSAAVTDPGDVKVLLKLKKAWGGGLSLWSGLDPCYDGWLGVFCDDKNTRVTSLYLISADLAGTIPPEIGSLSALVNLDLSFNTNLKGQLPSELGSLTNLLYLSLQKCSFSGRIPESLGKLEKLTFLALNNNGFSGELPSALGALSKLKWFDVAYNKLEGSLPVSTSSKDSLGLDTWPDIEHYHLNDNQFSGIIPPELGNAAKCLHMLLEANSFTGPIPESFGNLSSLQILSLHYNQLAGPIPSTLSKIIKFGKYAGLHQIRVSNNQLSGTLPNLNALNQLEYVDFSNNLFDPQPFPKWLNESSEELQTIKCENCSWVGPLPADILAYPSLQGLYLQHNRLNGSLTIPVNLGKKLQYVSLQNNGISVVNPQNPNAELPQIQLEDNPICSGEGLLRAGPTLCSTEANSNGANEILTWISSLTTNNSCPSLCRNANHVLNPYTCHCGYPLVVTLEIRAPISSIVNDTSLWDLLKAQTYDSLRNLTSQIKPPLELDSEQLWVYQAQHANHSKVHVRLYIFAPVGAEVMDRRTDNLIKGWFTTQKVEYTSPFKPEFVIDIEPSQEAGSVTFGVSKLAIIGIATGAGALLALLGFLVSVALRQKRRFEEERKNNPFGAWAKAEDGNAPQLKGARWFTFNDMRRMTNDFDDDNMLGAGGYGKVYKGVMAETGVILAVKRAQEGSKQGADEFKNEIELLSRVHHNNLVGLVGFCYDKAEQMLVYEFVPNGSLTDWLRGLKSNQPLDWDRRLLIALGAARGLTYLHENAEPPIIHRDVKSCNILLDMSMNAKVADFGLSVMVSSVNDNKRDETIRGTMGYLDPEYYATNIMSSKSDVYSFGVVLLEIFTGRPPVSREGHIVTEFRKIIAKSGVTGVFELLDLVLVGTPVHDLDTFLKIALECVEDTPTERPSMYEVVKQLEALIGPKSLLSSGGEDPFIAQMAKAKKPRVPLQIFSSALEDFRPTSERRLQPSASSHRSSSSFKQATNLRGVSSFTIFLLFDFVNSLKYSQ</sequence>
<comment type="catalytic activity">
    <reaction evidence="16">
        <text>L-threonyl-[protein] + ATP = O-phospho-L-threonyl-[protein] + ADP + H(+)</text>
        <dbReference type="Rhea" id="RHEA:46608"/>
        <dbReference type="Rhea" id="RHEA-COMP:11060"/>
        <dbReference type="Rhea" id="RHEA-COMP:11605"/>
        <dbReference type="ChEBI" id="CHEBI:15378"/>
        <dbReference type="ChEBI" id="CHEBI:30013"/>
        <dbReference type="ChEBI" id="CHEBI:30616"/>
        <dbReference type="ChEBI" id="CHEBI:61977"/>
        <dbReference type="ChEBI" id="CHEBI:456216"/>
        <dbReference type="EC" id="2.7.11.1"/>
    </reaction>
</comment>
<evidence type="ECO:0000256" key="20">
    <source>
        <dbReference type="SAM" id="SignalP"/>
    </source>
</evidence>
<dbReference type="InterPro" id="IPR013210">
    <property type="entry name" value="LRR_N_plant-typ"/>
</dbReference>
<dbReference type="Pfam" id="PF08263">
    <property type="entry name" value="LRRNT_2"/>
    <property type="match status" value="1"/>
</dbReference>
<keyword evidence="6" id="KW-0808">Transferase</keyword>
<dbReference type="GO" id="GO:0005524">
    <property type="term" value="F:ATP binding"/>
    <property type="evidence" value="ECO:0007669"/>
    <property type="project" value="UniProtKB-UniRule"/>
</dbReference>
<dbReference type="Proteomes" id="UP000006727">
    <property type="component" value="Chromosome 19"/>
</dbReference>
<dbReference type="GO" id="GO:0004674">
    <property type="term" value="F:protein serine/threonine kinase activity"/>
    <property type="evidence" value="ECO:0007669"/>
    <property type="project" value="UniProtKB-KW"/>
</dbReference>
<evidence type="ECO:0000256" key="7">
    <source>
        <dbReference type="ARBA" id="ARBA00022692"/>
    </source>
</evidence>
<keyword evidence="14 19" id="KW-0472">Membrane</keyword>
<evidence type="ECO:0000256" key="6">
    <source>
        <dbReference type="ARBA" id="ARBA00022679"/>
    </source>
</evidence>
<feature type="transmembrane region" description="Helical" evidence="19">
    <location>
        <begin position="594"/>
        <end position="618"/>
    </location>
</feature>
<evidence type="ECO:0000259" key="21">
    <source>
        <dbReference type="PROSITE" id="PS50011"/>
    </source>
</evidence>
<protein>
    <recommendedName>
        <fullName evidence="3">non-specific serine/threonine protein kinase</fullName>
        <ecNumber evidence="3">2.7.11.1</ecNumber>
    </recommendedName>
</protein>
<evidence type="ECO:0000256" key="17">
    <source>
        <dbReference type="ARBA" id="ARBA00048679"/>
    </source>
</evidence>
<evidence type="ECO:0000256" key="8">
    <source>
        <dbReference type="ARBA" id="ARBA00022729"/>
    </source>
</evidence>
<evidence type="ECO:0000256" key="19">
    <source>
        <dbReference type="SAM" id="Phobius"/>
    </source>
</evidence>
<dbReference type="RefSeq" id="XP_024356390.1">
    <property type="nucleotide sequence ID" value="XM_024500622.2"/>
</dbReference>
<keyword evidence="13 19" id="KW-1133">Transmembrane helix</keyword>
<evidence type="ECO:0000256" key="15">
    <source>
        <dbReference type="ARBA" id="ARBA00023180"/>
    </source>
</evidence>
<evidence type="ECO:0000256" key="2">
    <source>
        <dbReference type="ARBA" id="ARBA00008684"/>
    </source>
</evidence>
<evidence type="ECO:0000256" key="16">
    <source>
        <dbReference type="ARBA" id="ARBA00047899"/>
    </source>
</evidence>